<evidence type="ECO:0000259" key="5">
    <source>
        <dbReference type="Pfam" id="PF13193"/>
    </source>
</evidence>
<dbReference type="PANTHER" id="PTHR24096:SF149">
    <property type="entry name" value="AMP-BINDING DOMAIN-CONTAINING PROTEIN-RELATED"/>
    <property type="match status" value="1"/>
</dbReference>
<dbReference type="PaxDb" id="5061-CADANGAP00012709"/>
<accession>A0A100ILA3</accession>
<dbReference type="VEuPathDB" id="FungiDB:M747DRAFT_278149"/>
<dbReference type="OMA" id="IPINPIY"/>
<reference evidence="7" key="1">
    <citation type="journal article" date="2016" name="Genome Announc.">
        <title>Draft genome sequence of Aspergillus niger strain An76.</title>
        <authorList>
            <person name="Gong W."/>
            <person name="Cheng Z."/>
            <person name="Zhang H."/>
            <person name="Liu L."/>
            <person name="Gao P."/>
            <person name="Wang L."/>
        </authorList>
    </citation>
    <scope>NUCLEOTIDE SEQUENCE [LARGE SCALE GENOMIC DNA]</scope>
    <source>
        <strain evidence="7">An76</strain>
    </source>
</reference>
<evidence type="ECO:0000313" key="7">
    <source>
        <dbReference type="Proteomes" id="UP000068243"/>
    </source>
</evidence>
<feature type="domain" description="AMP-binding enzyme C-terminal" evidence="5">
    <location>
        <begin position="457"/>
        <end position="541"/>
    </location>
</feature>
<protein>
    <submittedName>
        <fullName evidence="6">Phenylacetyl-CoA ligase</fullName>
    </submittedName>
</protein>
<evidence type="ECO:0000256" key="1">
    <source>
        <dbReference type="ARBA" id="ARBA00004924"/>
    </source>
</evidence>
<dbReference type="PANTHER" id="PTHR24096">
    <property type="entry name" value="LONG-CHAIN-FATTY-ACID--COA LIGASE"/>
    <property type="match status" value="1"/>
</dbReference>
<dbReference type="Gene3D" id="3.30.300.30">
    <property type="match status" value="1"/>
</dbReference>
<evidence type="ECO:0000313" key="6">
    <source>
        <dbReference type="EMBL" id="GAQ43292.1"/>
    </source>
</evidence>
<dbReference type="PROSITE" id="PS00455">
    <property type="entry name" value="AMP_BINDING"/>
    <property type="match status" value="1"/>
</dbReference>
<comment type="caution">
    <text evidence="6">The sequence shown here is derived from an EMBL/GenBank/DDBJ whole genome shotgun (WGS) entry which is preliminary data.</text>
</comment>
<feature type="domain" description="AMP-dependent synthetase/ligase" evidence="4">
    <location>
        <begin position="22"/>
        <end position="406"/>
    </location>
</feature>
<dbReference type="Pfam" id="PF13193">
    <property type="entry name" value="AMP-binding_C"/>
    <property type="match status" value="1"/>
</dbReference>
<dbReference type="InterPro" id="IPR042099">
    <property type="entry name" value="ANL_N_sf"/>
</dbReference>
<dbReference type="InterPro" id="IPR020845">
    <property type="entry name" value="AMP-binding_CS"/>
</dbReference>
<name>A0A100ILA3_ASPNG</name>
<keyword evidence="3 6" id="KW-0436">Ligase</keyword>
<dbReference type="InterPro" id="IPR025110">
    <property type="entry name" value="AMP-bd_C"/>
</dbReference>
<dbReference type="InterPro" id="IPR045851">
    <property type="entry name" value="AMP-bd_C_sf"/>
</dbReference>
<dbReference type="Proteomes" id="UP000068243">
    <property type="component" value="Unassembled WGS sequence"/>
</dbReference>
<sequence length="567" mass="62157">MPVSSRYPPVDIPDLDIWSFLFERKDKPFPDDKVIYQDADTQRSYTYQQVKDAALTFGKGLKATFDWKKGDVLALFTPNSIDTPAVMWGAIWAGGIVSPSNPAYTAEELAFQLKNSGAKVLITQAPFLPVATAAAKEAGIPEDGIILIGDQRDPQARIKHFTSIRNISGATRFRKPKVNPSRDLAFLVYSSGTTGVPKGVMLSHRNIVANILQLAEGEAGNLTWNGGVDGTGDRILAFLPFFHIYGLTCLLHQTIHKGLHLYVMTKFDIEQWCSHVQNYRITFSYVVPPVVLLLGKHPIVSKYDLSTLRMMNSGAAPLTQELVEAVYARIKCGIKQGYGLSETSPTTHTQPWEEWRSTIGSVGKLLPNMEAKYMTMPEDASEPVEVPAGEVGELYMRGPNVFQGYHNNPAATAECLSEDGWFRTGDVGYQDPQGNFYITDRVKELIKYKGFQVAPAELEGILVDNEAVDDVAVIGIESEAHGTEVPLAYVVRSAKSLNSGVSAAQEAENIVKWLDGKVAYHKRLRGGVSFVKEIPKSASGKILRRLLKKKAKEEGVGAGAAGPKAKL</sequence>
<organism evidence="6 7">
    <name type="scientific">Aspergillus niger</name>
    <dbReference type="NCBI Taxonomy" id="5061"/>
    <lineage>
        <taxon>Eukaryota</taxon>
        <taxon>Fungi</taxon>
        <taxon>Dikarya</taxon>
        <taxon>Ascomycota</taxon>
        <taxon>Pezizomycotina</taxon>
        <taxon>Eurotiomycetes</taxon>
        <taxon>Eurotiomycetidae</taxon>
        <taxon>Eurotiales</taxon>
        <taxon>Aspergillaceae</taxon>
        <taxon>Aspergillus</taxon>
        <taxon>Aspergillus subgen. Circumdati</taxon>
    </lineage>
</organism>
<dbReference type="CDD" id="cd05911">
    <property type="entry name" value="Firefly_Luc_like"/>
    <property type="match status" value="1"/>
</dbReference>
<dbReference type="FunFam" id="3.40.50.12780:FF:000003">
    <property type="entry name" value="Long-chain-fatty-acid--CoA ligase FadD"/>
    <property type="match status" value="1"/>
</dbReference>
<evidence type="ECO:0000256" key="3">
    <source>
        <dbReference type="ARBA" id="ARBA00022598"/>
    </source>
</evidence>
<dbReference type="VEuPathDB" id="FungiDB:ATCC64974_69250"/>
<dbReference type="InterPro" id="IPR000873">
    <property type="entry name" value="AMP-dep_synth/lig_dom"/>
</dbReference>
<dbReference type="VEuPathDB" id="FungiDB:An16g04830"/>
<evidence type="ECO:0000259" key="4">
    <source>
        <dbReference type="Pfam" id="PF00501"/>
    </source>
</evidence>
<comment type="similarity">
    <text evidence="2">Belongs to the ATP-dependent AMP-binding enzyme family.</text>
</comment>
<dbReference type="SUPFAM" id="SSF56801">
    <property type="entry name" value="Acetyl-CoA synthetase-like"/>
    <property type="match status" value="1"/>
</dbReference>
<dbReference type="AlphaFoldDB" id="A0A100ILA3"/>
<gene>
    <name evidence="6" type="ORF">ABL_05953</name>
</gene>
<dbReference type="EMBL" id="BCMY01000009">
    <property type="protein sequence ID" value="GAQ43292.1"/>
    <property type="molecule type" value="Genomic_DNA"/>
</dbReference>
<comment type="pathway">
    <text evidence="1">Siderophore biosynthesis.</text>
</comment>
<dbReference type="Gene3D" id="3.40.50.12780">
    <property type="entry name" value="N-terminal domain of ligase-like"/>
    <property type="match status" value="1"/>
</dbReference>
<dbReference type="OrthoDB" id="6509636at2759"/>
<proteinExistence type="inferred from homology"/>
<dbReference type="VEuPathDB" id="FungiDB:ASPNIDRAFT2_1176408"/>
<dbReference type="GO" id="GO:0016405">
    <property type="term" value="F:CoA-ligase activity"/>
    <property type="evidence" value="ECO:0007669"/>
    <property type="project" value="TreeGrafter"/>
</dbReference>
<dbReference type="Pfam" id="PF00501">
    <property type="entry name" value="AMP-binding"/>
    <property type="match status" value="1"/>
</dbReference>
<evidence type="ECO:0000256" key="2">
    <source>
        <dbReference type="ARBA" id="ARBA00006432"/>
    </source>
</evidence>